<evidence type="ECO:0000313" key="8">
    <source>
        <dbReference type="EMBL" id="KAG8229160.1"/>
    </source>
</evidence>
<dbReference type="PANTHER" id="PTHR23301">
    <property type="entry name" value="CHITIN BINDING PERITROPHIN-A"/>
    <property type="match status" value="1"/>
</dbReference>
<dbReference type="GO" id="GO:0005576">
    <property type="term" value="C:extracellular region"/>
    <property type="evidence" value="ECO:0007669"/>
    <property type="project" value="InterPro"/>
</dbReference>
<comment type="caution">
    <text evidence="8">The sequence shown here is derived from an EMBL/GenBank/DDBJ whole genome shotgun (WGS) entry which is preliminary data.</text>
</comment>
<keyword evidence="4" id="KW-1015">Disulfide bond</keyword>
<dbReference type="EMBL" id="KZ308413">
    <property type="protein sequence ID" value="KAG8229160.1"/>
    <property type="molecule type" value="Genomic_DNA"/>
</dbReference>
<dbReference type="SUPFAM" id="SSF57625">
    <property type="entry name" value="Invertebrate chitin-binding proteins"/>
    <property type="match status" value="3"/>
</dbReference>
<dbReference type="InterPro" id="IPR002557">
    <property type="entry name" value="Chitin-bd_dom"/>
</dbReference>
<sequence length="342" mass="36861">MGGKSLLLVCLTFTLTFANRIALPKASEEDCWYWNDFCSTATDGTLKPNPKECGSFCECAPGGPVMLKCPLGLHFSVATNKCEQPWNAGCKQDLKVLISTQHHHHARNCDKQIGECKKSPVGTFLRNPGDCGSYCRCDGTTAVWMPCPVGLHFSLSTNKCEYPGVAGCIPAPTSGPSPTHPPPPPPVDDCSAVAADCKASPVGTLLRNPSDCGSFCQCAAWGPVKMDCPAGLHFSVSANRCEWPSIAGCIPGPPMPNHHGCELVEYMCPKNNIGNVMLLRNPLDCESYCACDWGKSNLDALSRWTAFQQMAASMRLAGSCRLLICSPQMPSEQLPPNYRKTK</sequence>
<protein>
    <recommendedName>
        <fullName evidence="7">Chitin-binding type-2 domain-containing protein</fullName>
    </recommendedName>
</protein>
<dbReference type="PROSITE" id="PS50940">
    <property type="entry name" value="CHIT_BIND_II"/>
    <property type="match status" value="3"/>
</dbReference>
<feature type="domain" description="Chitin-binding type-2" evidence="7">
    <location>
        <begin position="35"/>
        <end position="92"/>
    </location>
</feature>
<keyword evidence="1" id="KW-0147">Chitin-binding</keyword>
<organism evidence="8 9">
    <name type="scientific">Ladona fulva</name>
    <name type="common">Scarce chaser dragonfly</name>
    <name type="synonym">Libellula fulva</name>
    <dbReference type="NCBI Taxonomy" id="123851"/>
    <lineage>
        <taxon>Eukaryota</taxon>
        <taxon>Metazoa</taxon>
        <taxon>Ecdysozoa</taxon>
        <taxon>Arthropoda</taxon>
        <taxon>Hexapoda</taxon>
        <taxon>Insecta</taxon>
        <taxon>Pterygota</taxon>
        <taxon>Palaeoptera</taxon>
        <taxon>Odonata</taxon>
        <taxon>Epiprocta</taxon>
        <taxon>Anisoptera</taxon>
        <taxon>Libelluloidea</taxon>
        <taxon>Libellulidae</taxon>
        <taxon>Ladona</taxon>
    </lineage>
</organism>
<name>A0A8K0NYI9_LADFU</name>
<reference evidence="8" key="1">
    <citation type="submission" date="2013-04" db="EMBL/GenBank/DDBJ databases">
        <authorList>
            <person name="Qu J."/>
            <person name="Murali S.C."/>
            <person name="Bandaranaike D."/>
            <person name="Bellair M."/>
            <person name="Blankenburg K."/>
            <person name="Chao H."/>
            <person name="Dinh H."/>
            <person name="Doddapaneni H."/>
            <person name="Downs B."/>
            <person name="Dugan-Rocha S."/>
            <person name="Elkadiri S."/>
            <person name="Gnanaolivu R.D."/>
            <person name="Hernandez B."/>
            <person name="Javaid M."/>
            <person name="Jayaseelan J.C."/>
            <person name="Lee S."/>
            <person name="Li M."/>
            <person name="Ming W."/>
            <person name="Munidasa M."/>
            <person name="Muniz J."/>
            <person name="Nguyen L."/>
            <person name="Ongeri F."/>
            <person name="Osuji N."/>
            <person name="Pu L.-L."/>
            <person name="Puazo M."/>
            <person name="Qu C."/>
            <person name="Quiroz J."/>
            <person name="Raj R."/>
            <person name="Weissenberger G."/>
            <person name="Xin Y."/>
            <person name="Zou X."/>
            <person name="Han Y."/>
            <person name="Richards S."/>
            <person name="Worley K."/>
            <person name="Muzny D."/>
            <person name="Gibbs R."/>
        </authorList>
    </citation>
    <scope>NUCLEOTIDE SEQUENCE</scope>
    <source>
        <strain evidence="8">Sampled in the wild</strain>
    </source>
</reference>
<dbReference type="OrthoDB" id="6020543at2759"/>
<evidence type="ECO:0000256" key="2">
    <source>
        <dbReference type="ARBA" id="ARBA00022729"/>
    </source>
</evidence>
<dbReference type="AlphaFoldDB" id="A0A8K0NYI9"/>
<evidence type="ECO:0000313" key="9">
    <source>
        <dbReference type="Proteomes" id="UP000792457"/>
    </source>
</evidence>
<keyword evidence="2 6" id="KW-0732">Signal</keyword>
<gene>
    <name evidence="8" type="ORF">J437_LFUL009230</name>
</gene>
<feature type="domain" description="Chitin-binding type-2" evidence="7">
    <location>
        <begin position="194"/>
        <end position="251"/>
    </location>
</feature>
<evidence type="ECO:0000256" key="6">
    <source>
        <dbReference type="SAM" id="SignalP"/>
    </source>
</evidence>
<feature type="domain" description="Chitin-binding type-2" evidence="7">
    <location>
        <begin position="113"/>
        <end position="170"/>
    </location>
</feature>
<reference evidence="8" key="2">
    <citation type="submission" date="2017-10" db="EMBL/GenBank/DDBJ databases">
        <title>Ladona fulva Genome sequencing and assembly.</title>
        <authorList>
            <person name="Murali S."/>
            <person name="Richards S."/>
            <person name="Bandaranaike D."/>
            <person name="Bellair M."/>
            <person name="Blankenburg K."/>
            <person name="Chao H."/>
            <person name="Dinh H."/>
            <person name="Doddapaneni H."/>
            <person name="Dugan-Rocha S."/>
            <person name="Elkadiri S."/>
            <person name="Gnanaolivu R."/>
            <person name="Hernandez B."/>
            <person name="Skinner E."/>
            <person name="Javaid M."/>
            <person name="Lee S."/>
            <person name="Li M."/>
            <person name="Ming W."/>
            <person name="Munidasa M."/>
            <person name="Muniz J."/>
            <person name="Nguyen L."/>
            <person name="Hughes D."/>
            <person name="Osuji N."/>
            <person name="Pu L.-L."/>
            <person name="Puazo M."/>
            <person name="Qu C."/>
            <person name="Quiroz J."/>
            <person name="Raj R."/>
            <person name="Weissenberger G."/>
            <person name="Xin Y."/>
            <person name="Zou X."/>
            <person name="Han Y."/>
            <person name="Worley K."/>
            <person name="Muzny D."/>
            <person name="Gibbs R."/>
        </authorList>
    </citation>
    <scope>NUCLEOTIDE SEQUENCE</scope>
    <source>
        <strain evidence="8">Sampled in the wild</strain>
    </source>
</reference>
<dbReference type="SMART" id="SM00494">
    <property type="entry name" value="ChtBD2"/>
    <property type="match status" value="3"/>
</dbReference>
<feature type="chain" id="PRO_5035442474" description="Chitin-binding type-2 domain-containing protein" evidence="6">
    <location>
        <begin position="19"/>
        <end position="342"/>
    </location>
</feature>
<dbReference type="Gene3D" id="2.170.140.10">
    <property type="entry name" value="Chitin binding domain"/>
    <property type="match status" value="3"/>
</dbReference>
<accession>A0A8K0NYI9</accession>
<evidence type="ECO:0000256" key="3">
    <source>
        <dbReference type="ARBA" id="ARBA00022737"/>
    </source>
</evidence>
<keyword evidence="3" id="KW-0677">Repeat</keyword>
<keyword evidence="5" id="KW-0325">Glycoprotein</keyword>
<dbReference type="InterPro" id="IPR036508">
    <property type="entry name" value="Chitin-bd_dom_sf"/>
</dbReference>
<feature type="signal peptide" evidence="6">
    <location>
        <begin position="1"/>
        <end position="18"/>
    </location>
</feature>
<keyword evidence="9" id="KW-1185">Reference proteome</keyword>
<dbReference type="GO" id="GO:0008061">
    <property type="term" value="F:chitin binding"/>
    <property type="evidence" value="ECO:0007669"/>
    <property type="project" value="UniProtKB-KW"/>
</dbReference>
<dbReference type="Proteomes" id="UP000792457">
    <property type="component" value="Unassembled WGS sequence"/>
</dbReference>
<evidence type="ECO:0000259" key="7">
    <source>
        <dbReference type="PROSITE" id="PS50940"/>
    </source>
</evidence>
<dbReference type="PANTHER" id="PTHR23301:SF0">
    <property type="entry name" value="CHITIN-BINDING TYPE-2 DOMAIN-CONTAINING PROTEIN-RELATED"/>
    <property type="match status" value="1"/>
</dbReference>
<dbReference type="Pfam" id="PF01607">
    <property type="entry name" value="CBM_14"/>
    <property type="match status" value="3"/>
</dbReference>
<evidence type="ECO:0000256" key="4">
    <source>
        <dbReference type="ARBA" id="ARBA00023157"/>
    </source>
</evidence>
<evidence type="ECO:0000256" key="5">
    <source>
        <dbReference type="ARBA" id="ARBA00023180"/>
    </source>
</evidence>
<dbReference type="InterPro" id="IPR051940">
    <property type="entry name" value="Chitin_bind-dev_reg"/>
</dbReference>
<proteinExistence type="predicted"/>
<evidence type="ECO:0000256" key="1">
    <source>
        <dbReference type="ARBA" id="ARBA00022669"/>
    </source>
</evidence>